<dbReference type="EnsemblPlants" id="AET7Gv20805700.2">
    <property type="protein sequence ID" value="AET7Gv20805700.2"/>
    <property type="gene ID" value="AET7Gv20805700"/>
</dbReference>
<dbReference type="Proteomes" id="UP000015105">
    <property type="component" value="Chromosome 7D"/>
</dbReference>
<reference evidence="2" key="2">
    <citation type="journal article" date="2017" name="Nat. Plants">
        <title>The Aegilops tauschii genome reveals multiple impacts of transposons.</title>
        <authorList>
            <person name="Zhao G."/>
            <person name="Zou C."/>
            <person name="Li K."/>
            <person name="Wang K."/>
            <person name="Li T."/>
            <person name="Gao L."/>
            <person name="Zhang X."/>
            <person name="Wang H."/>
            <person name="Yang Z."/>
            <person name="Liu X."/>
            <person name="Jiang W."/>
            <person name="Mao L."/>
            <person name="Kong X."/>
            <person name="Jiao Y."/>
            <person name="Jia J."/>
        </authorList>
    </citation>
    <scope>NUCLEOTIDE SEQUENCE [LARGE SCALE GENOMIC DNA]</scope>
    <source>
        <strain evidence="2">cv. AL8/78</strain>
    </source>
</reference>
<reference evidence="1" key="3">
    <citation type="journal article" date="2017" name="Nature">
        <title>Genome sequence of the progenitor of the wheat D genome Aegilops tauschii.</title>
        <authorList>
            <person name="Luo M.C."/>
            <person name="Gu Y.Q."/>
            <person name="Puiu D."/>
            <person name="Wang H."/>
            <person name="Twardziok S.O."/>
            <person name="Deal K.R."/>
            <person name="Huo N."/>
            <person name="Zhu T."/>
            <person name="Wang L."/>
            <person name="Wang Y."/>
            <person name="McGuire P.E."/>
            <person name="Liu S."/>
            <person name="Long H."/>
            <person name="Ramasamy R.K."/>
            <person name="Rodriguez J.C."/>
            <person name="Van S.L."/>
            <person name="Yuan L."/>
            <person name="Wang Z."/>
            <person name="Xia Z."/>
            <person name="Xiao L."/>
            <person name="Anderson O.D."/>
            <person name="Ouyang S."/>
            <person name="Liang Y."/>
            <person name="Zimin A.V."/>
            <person name="Pertea G."/>
            <person name="Qi P."/>
            <person name="Bennetzen J.L."/>
            <person name="Dai X."/>
            <person name="Dawson M.W."/>
            <person name="Muller H.G."/>
            <person name="Kugler K."/>
            <person name="Rivarola-Duarte L."/>
            <person name="Spannagl M."/>
            <person name="Mayer K.F.X."/>
            <person name="Lu F.H."/>
            <person name="Bevan M.W."/>
            <person name="Leroy P."/>
            <person name="Li P."/>
            <person name="You F.M."/>
            <person name="Sun Q."/>
            <person name="Liu Z."/>
            <person name="Lyons E."/>
            <person name="Wicker T."/>
            <person name="Salzberg S.L."/>
            <person name="Devos K.M."/>
            <person name="Dvorak J."/>
        </authorList>
    </citation>
    <scope>NUCLEOTIDE SEQUENCE [LARGE SCALE GENOMIC DNA]</scope>
    <source>
        <strain evidence="1">cv. AL8/78</strain>
    </source>
</reference>
<organism evidence="1 2">
    <name type="scientific">Aegilops tauschii subsp. strangulata</name>
    <name type="common">Goatgrass</name>
    <dbReference type="NCBI Taxonomy" id="200361"/>
    <lineage>
        <taxon>Eukaryota</taxon>
        <taxon>Viridiplantae</taxon>
        <taxon>Streptophyta</taxon>
        <taxon>Embryophyta</taxon>
        <taxon>Tracheophyta</taxon>
        <taxon>Spermatophyta</taxon>
        <taxon>Magnoliopsida</taxon>
        <taxon>Liliopsida</taxon>
        <taxon>Poales</taxon>
        <taxon>Poaceae</taxon>
        <taxon>BOP clade</taxon>
        <taxon>Pooideae</taxon>
        <taxon>Triticodae</taxon>
        <taxon>Triticeae</taxon>
        <taxon>Triticinae</taxon>
        <taxon>Aegilops</taxon>
    </lineage>
</organism>
<accession>A0A453S3W3</accession>
<evidence type="ECO:0000313" key="2">
    <source>
        <dbReference type="Proteomes" id="UP000015105"/>
    </source>
</evidence>
<keyword evidence="2" id="KW-1185">Reference proteome</keyword>
<sequence length="119" mass="13866">HWSPPSPRRYRGLRGTNQSHAAGRLLHPIPIWRTAAPVLLRRGAQQWPRAQRDVCCARAVEQFRLPSRVTGFDERPQRRVWRRRRARCALKPPVAGHAGVLPGWRGVLVPFYQWTPRIR</sequence>
<dbReference type="Gramene" id="AET7Gv20805700.2">
    <property type="protein sequence ID" value="AET7Gv20805700.2"/>
    <property type="gene ID" value="AET7Gv20805700"/>
</dbReference>
<evidence type="ECO:0000313" key="1">
    <source>
        <dbReference type="EnsemblPlants" id="AET7Gv20805700.2"/>
    </source>
</evidence>
<protein>
    <submittedName>
        <fullName evidence="1">Uncharacterized protein</fullName>
    </submittedName>
</protein>
<reference evidence="1" key="5">
    <citation type="journal article" date="2021" name="G3 (Bethesda)">
        <title>Aegilops tauschii genome assembly Aet v5.0 features greater sequence contiguity and improved annotation.</title>
        <authorList>
            <person name="Wang L."/>
            <person name="Zhu T."/>
            <person name="Rodriguez J.C."/>
            <person name="Deal K.R."/>
            <person name="Dubcovsky J."/>
            <person name="McGuire P.E."/>
            <person name="Lux T."/>
            <person name="Spannagl M."/>
            <person name="Mayer K.F.X."/>
            <person name="Baldrich P."/>
            <person name="Meyers B.C."/>
            <person name="Huo N."/>
            <person name="Gu Y.Q."/>
            <person name="Zhou H."/>
            <person name="Devos K.M."/>
            <person name="Bennetzen J.L."/>
            <person name="Unver T."/>
            <person name="Budak H."/>
            <person name="Gulick P.J."/>
            <person name="Galiba G."/>
            <person name="Kalapos B."/>
            <person name="Nelson D.R."/>
            <person name="Li P."/>
            <person name="You F.M."/>
            <person name="Luo M.C."/>
            <person name="Dvorak J."/>
        </authorList>
    </citation>
    <scope>NUCLEOTIDE SEQUENCE [LARGE SCALE GENOMIC DNA]</scope>
    <source>
        <strain evidence="1">cv. AL8/78</strain>
    </source>
</reference>
<reference evidence="1" key="4">
    <citation type="submission" date="2019-03" db="UniProtKB">
        <authorList>
            <consortium name="EnsemblPlants"/>
        </authorList>
    </citation>
    <scope>IDENTIFICATION</scope>
</reference>
<name>A0A453S3W3_AEGTS</name>
<dbReference type="AlphaFoldDB" id="A0A453S3W3"/>
<reference evidence="2" key="1">
    <citation type="journal article" date="2014" name="Science">
        <title>Ancient hybridizations among the ancestral genomes of bread wheat.</title>
        <authorList>
            <consortium name="International Wheat Genome Sequencing Consortium,"/>
            <person name="Marcussen T."/>
            <person name="Sandve S.R."/>
            <person name="Heier L."/>
            <person name="Spannagl M."/>
            <person name="Pfeifer M."/>
            <person name="Jakobsen K.S."/>
            <person name="Wulff B.B."/>
            <person name="Steuernagel B."/>
            <person name="Mayer K.F."/>
            <person name="Olsen O.A."/>
        </authorList>
    </citation>
    <scope>NUCLEOTIDE SEQUENCE [LARGE SCALE GENOMIC DNA]</scope>
    <source>
        <strain evidence="2">cv. AL8/78</strain>
    </source>
</reference>
<proteinExistence type="predicted"/>